<evidence type="ECO:0000313" key="3">
    <source>
        <dbReference type="Proteomes" id="UP001152795"/>
    </source>
</evidence>
<feature type="compositionally biased region" description="Basic and acidic residues" evidence="1">
    <location>
        <begin position="22"/>
        <end position="44"/>
    </location>
</feature>
<organism evidence="2 3">
    <name type="scientific">Paramuricea clavata</name>
    <name type="common">Red gorgonian</name>
    <name type="synonym">Violescent sea-whip</name>
    <dbReference type="NCBI Taxonomy" id="317549"/>
    <lineage>
        <taxon>Eukaryota</taxon>
        <taxon>Metazoa</taxon>
        <taxon>Cnidaria</taxon>
        <taxon>Anthozoa</taxon>
        <taxon>Octocorallia</taxon>
        <taxon>Malacalcyonacea</taxon>
        <taxon>Plexauridae</taxon>
        <taxon>Paramuricea</taxon>
    </lineage>
</organism>
<gene>
    <name evidence="2" type="ORF">PACLA_8A055582</name>
</gene>
<keyword evidence="3" id="KW-1185">Reference proteome</keyword>
<reference evidence="2" key="1">
    <citation type="submission" date="2020-04" db="EMBL/GenBank/DDBJ databases">
        <authorList>
            <person name="Alioto T."/>
            <person name="Alioto T."/>
            <person name="Gomez Garrido J."/>
        </authorList>
    </citation>
    <scope>NUCLEOTIDE SEQUENCE</scope>
    <source>
        <strain evidence="2">A484AB</strain>
    </source>
</reference>
<dbReference type="OrthoDB" id="6597828at2759"/>
<dbReference type="EMBL" id="CACRXK020011721">
    <property type="protein sequence ID" value="CAB4021938.1"/>
    <property type="molecule type" value="Genomic_DNA"/>
</dbReference>
<accession>A0A6S7KN35</accession>
<feature type="compositionally biased region" description="Low complexity" evidence="1">
    <location>
        <begin position="53"/>
        <end position="72"/>
    </location>
</feature>
<dbReference type="Proteomes" id="UP001152795">
    <property type="component" value="Unassembled WGS sequence"/>
</dbReference>
<evidence type="ECO:0000256" key="1">
    <source>
        <dbReference type="SAM" id="MobiDB-lite"/>
    </source>
</evidence>
<evidence type="ECO:0000313" key="2">
    <source>
        <dbReference type="EMBL" id="CAB4021938.1"/>
    </source>
</evidence>
<comment type="caution">
    <text evidence="2">The sequence shown here is derived from an EMBL/GenBank/DDBJ whole genome shotgun (WGS) entry which is preliminary data.</text>
</comment>
<sequence length="332" mass="37083">MAPIEVESEVQGTAATGGTDQGEPRKDNELNEVDFDIRNSDREGNVQFVHTRAPSNNIPSNTTPSTLSSTSSANINSVTLVTTSDVGLPISTANTSSTQMTTETTTEYYRGYPLNLKALLGKFGDGVLSQYYERKEAKRFSANGRVYMAQGVRCDGKRKIQDVIDHLLGPSHRAAQEKKQLSKLWNAKDKRHPFINLATKSDPTVLNTLTEMAVEVYNDSKSLTLAAWSWPGRSLANLHAQQQFRSALTDSDNVQSFTPFKPSGEELHYRDPMHYAEMLEIIGDTERKHLREELQNCICFAAQMDGSVDARQQDKKFIFVRFNTPEDPLSIN</sequence>
<name>A0A6S7KN35_PARCT</name>
<feature type="region of interest" description="Disordered" evidence="1">
    <location>
        <begin position="1"/>
        <end position="72"/>
    </location>
</feature>
<protein>
    <submittedName>
        <fullName evidence="2">Uncharacterized protein</fullName>
    </submittedName>
</protein>
<dbReference type="AlphaFoldDB" id="A0A6S7KN35"/>
<proteinExistence type="predicted"/>